<evidence type="ECO:0000256" key="2">
    <source>
        <dbReference type="ARBA" id="ARBA00023002"/>
    </source>
</evidence>
<dbReference type="Gene3D" id="2.30.110.10">
    <property type="entry name" value="Electron Transport, Fmn-binding Protein, Chain A"/>
    <property type="match status" value="1"/>
</dbReference>
<dbReference type="InterPro" id="IPR012349">
    <property type="entry name" value="Split_barrel_FMN-bd"/>
</dbReference>
<dbReference type="OrthoDB" id="9792858at2"/>
<evidence type="ECO:0000313" key="3">
    <source>
        <dbReference type="EMBL" id="UOE20733.1"/>
    </source>
</evidence>
<sequence length="166" mass="17837">MNRKISDAPARRPDLRSVMRLFPTGVAVLLAGHESTAIATTVNSLTSISLDPPTILVSLHETSRAVRIIDATGEFRLSFLSGDQEDQARLFASSDKPTGERLAPYLTATPVGFRILDGAIAGVACEVVSVRQESDHHVYLGRVTATHLGDTAHSALLFHHGRMTPA</sequence>
<dbReference type="SMART" id="SM00903">
    <property type="entry name" value="Flavin_Reduct"/>
    <property type="match status" value="1"/>
</dbReference>
<dbReference type="InterPro" id="IPR050268">
    <property type="entry name" value="NADH-dep_flavin_reductase"/>
</dbReference>
<dbReference type="InterPro" id="IPR002563">
    <property type="entry name" value="Flavin_Rdtase-like_dom"/>
</dbReference>
<evidence type="ECO:0000256" key="1">
    <source>
        <dbReference type="ARBA" id="ARBA00008898"/>
    </source>
</evidence>
<dbReference type="PANTHER" id="PTHR30466:SF11">
    <property type="entry name" value="FLAVIN-DEPENDENT MONOOXYGENASE, REDUCTASE SUBUNIT HSAB"/>
    <property type="match status" value="1"/>
</dbReference>
<dbReference type="KEGG" id="thao:NI17_005905"/>
<dbReference type="PANTHER" id="PTHR30466">
    <property type="entry name" value="FLAVIN REDUCTASE"/>
    <property type="match status" value="1"/>
</dbReference>
<dbReference type="GO" id="GO:0042602">
    <property type="term" value="F:riboflavin reductase (NADPH) activity"/>
    <property type="evidence" value="ECO:0007669"/>
    <property type="project" value="TreeGrafter"/>
</dbReference>
<keyword evidence="2" id="KW-0560">Oxidoreductase</keyword>
<dbReference type="Pfam" id="PF01613">
    <property type="entry name" value="Flavin_Reduct"/>
    <property type="match status" value="1"/>
</dbReference>
<accession>A0A399G4R2</accession>
<dbReference type="SUPFAM" id="SSF50475">
    <property type="entry name" value="FMN-binding split barrel"/>
    <property type="match status" value="1"/>
</dbReference>
<comment type="similarity">
    <text evidence="1">Belongs to the non-flavoprotein flavin reductase family.</text>
</comment>
<name>A0A399G4R2_9ACTN</name>
<dbReference type="EMBL" id="CP063196">
    <property type="protein sequence ID" value="UOE20733.1"/>
    <property type="molecule type" value="Genomic_DNA"/>
</dbReference>
<dbReference type="Proteomes" id="UP000265719">
    <property type="component" value="Chromosome"/>
</dbReference>
<protein>
    <submittedName>
        <fullName evidence="3">Flavin reductase</fullName>
    </submittedName>
</protein>
<reference evidence="3" key="1">
    <citation type="submission" date="2020-10" db="EMBL/GenBank/DDBJ databases">
        <title>De novo genome project of the cellulose decomposer Thermobifida halotolerans type strain.</title>
        <authorList>
            <person name="Nagy I."/>
            <person name="Horvath B."/>
            <person name="Kukolya J."/>
            <person name="Nagy I."/>
            <person name="Orsini M."/>
        </authorList>
    </citation>
    <scope>NUCLEOTIDE SEQUENCE</scope>
    <source>
        <strain evidence="3">DSM 44931</strain>
    </source>
</reference>
<keyword evidence="4" id="KW-1185">Reference proteome</keyword>
<proteinExistence type="inferred from homology"/>
<dbReference type="AlphaFoldDB" id="A0A399G4R2"/>
<evidence type="ECO:0000313" key="4">
    <source>
        <dbReference type="Proteomes" id="UP000265719"/>
    </source>
</evidence>
<dbReference type="GO" id="GO:0010181">
    <property type="term" value="F:FMN binding"/>
    <property type="evidence" value="ECO:0007669"/>
    <property type="project" value="InterPro"/>
</dbReference>
<gene>
    <name evidence="3" type="ORF">NI17_005905</name>
</gene>
<organism evidence="3 4">
    <name type="scientific">Thermobifida halotolerans</name>
    <dbReference type="NCBI Taxonomy" id="483545"/>
    <lineage>
        <taxon>Bacteria</taxon>
        <taxon>Bacillati</taxon>
        <taxon>Actinomycetota</taxon>
        <taxon>Actinomycetes</taxon>
        <taxon>Streptosporangiales</taxon>
        <taxon>Nocardiopsidaceae</taxon>
        <taxon>Thermobifida</taxon>
    </lineage>
</organism>